<evidence type="ECO:0000256" key="6">
    <source>
        <dbReference type="ARBA" id="ARBA00022840"/>
    </source>
</evidence>
<dbReference type="GO" id="GO:0015940">
    <property type="term" value="P:pantothenate biosynthetic process"/>
    <property type="evidence" value="ECO:0007669"/>
    <property type="project" value="UniProtKB-UniRule"/>
</dbReference>
<dbReference type="InterPro" id="IPR014729">
    <property type="entry name" value="Rossmann-like_a/b/a_fold"/>
</dbReference>
<keyword evidence="6 8" id="KW-0067">ATP-binding</keyword>
<dbReference type="RefSeq" id="WP_115578258.1">
    <property type="nucleotide sequence ID" value="NZ_NXLX01000001.1"/>
</dbReference>
<dbReference type="PANTHER" id="PTHR21299">
    <property type="entry name" value="CYTIDYLATE KINASE/PANTOATE-BETA-ALANINE LIGASE"/>
    <property type="match status" value="1"/>
</dbReference>
<keyword evidence="10" id="KW-1185">Reference proteome</keyword>
<keyword evidence="8" id="KW-0963">Cytoplasm</keyword>
<dbReference type="InterPro" id="IPR042176">
    <property type="entry name" value="Pantoate_ligase_C"/>
</dbReference>
<evidence type="ECO:0000256" key="4">
    <source>
        <dbReference type="ARBA" id="ARBA00022655"/>
    </source>
</evidence>
<dbReference type="Pfam" id="PF02569">
    <property type="entry name" value="Pantoate_ligase"/>
    <property type="match status" value="1"/>
</dbReference>
<dbReference type="Proteomes" id="UP000256695">
    <property type="component" value="Unassembled WGS sequence"/>
</dbReference>
<evidence type="ECO:0000256" key="1">
    <source>
        <dbReference type="ARBA" id="ARBA00004990"/>
    </source>
</evidence>
<dbReference type="GO" id="GO:0005829">
    <property type="term" value="C:cytosol"/>
    <property type="evidence" value="ECO:0007669"/>
    <property type="project" value="TreeGrafter"/>
</dbReference>
<dbReference type="UniPathway" id="UPA00028">
    <property type="reaction ID" value="UER00005"/>
</dbReference>
<dbReference type="GO" id="GO:0004592">
    <property type="term" value="F:pantoate-beta-alanine ligase activity"/>
    <property type="evidence" value="ECO:0007669"/>
    <property type="project" value="UniProtKB-UniRule"/>
</dbReference>
<dbReference type="GO" id="GO:0005524">
    <property type="term" value="F:ATP binding"/>
    <property type="evidence" value="ECO:0007669"/>
    <property type="project" value="UniProtKB-KW"/>
</dbReference>
<keyword evidence="4 8" id="KW-0566">Pantothenate biosynthesis</keyword>
<evidence type="ECO:0000256" key="3">
    <source>
        <dbReference type="ARBA" id="ARBA00022598"/>
    </source>
</evidence>
<evidence type="ECO:0000256" key="7">
    <source>
        <dbReference type="ARBA" id="ARBA00048258"/>
    </source>
</evidence>
<accession>A0A3D8JAN5</accession>
<comment type="caution">
    <text evidence="9">The sequence shown here is derived from an EMBL/GenBank/DDBJ whole genome shotgun (WGS) entry which is preliminary data.</text>
</comment>
<dbReference type="Gene3D" id="3.30.1300.10">
    <property type="entry name" value="Pantoate-beta-alanine ligase, C-terminal domain"/>
    <property type="match status" value="1"/>
</dbReference>
<dbReference type="Gene3D" id="3.40.50.620">
    <property type="entry name" value="HUPs"/>
    <property type="match status" value="1"/>
</dbReference>
<feature type="active site" description="Proton donor" evidence="8">
    <location>
        <position position="36"/>
    </location>
</feature>
<evidence type="ECO:0000313" key="9">
    <source>
        <dbReference type="EMBL" id="RDU74549.1"/>
    </source>
</evidence>
<sequence length="276" mass="31413">MQVLTTIQELKDFKKSLIHQDTLGLVPTMGALHKGHQSLMQKSIQQNTHTIVSIFVNPTQFGPTEDFNKYPRTLEKDCEICQKLGVSAVFAPQITEMYQKEDEITLNPPKSMGYVFEGFVRENHFNGVLQVVLKLFNLIQPHFAYFGQKDAQQLLILKRLVQDMFLPLTIIPCETIRDADGLALSSRNIYLSEEERTIALEIPKALQKMETLFKQGCNSSKELIAQAKTCISHVELDYFTITDYNLHITSTPKHNEAIALIAGKVGKTRLLDNLWF</sequence>
<evidence type="ECO:0000313" key="10">
    <source>
        <dbReference type="Proteomes" id="UP000256695"/>
    </source>
</evidence>
<comment type="similarity">
    <text evidence="2 8">Belongs to the pantothenate synthetase family.</text>
</comment>
<dbReference type="NCBIfam" id="TIGR00018">
    <property type="entry name" value="panC"/>
    <property type="match status" value="1"/>
</dbReference>
<dbReference type="HAMAP" id="MF_00158">
    <property type="entry name" value="PanC"/>
    <property type="match status" value="1"/>
</dbReference>
<evidence type="ECO:0000256" key="8">
    <source>
        <dbReference type="HAMAP-Rule" id="MF_00158"/>
    </source>
</evidence>
<reference evidence="9 10" key="1">
    <citation type="submission" date="2018-04" db="EMBL/GenBank/DDBJ databases">
        <title>Novel Campyloabacter and Helicobacter Species and Strains.</title>
        <authorList>
            <person name="Mannion A.J."/>
            <person name="Shen Z."/>
            <person name="Fox J.G."/>
        </authorList>
    </citation>
    <scope>NUCLEOTIDE SEQUENCE [LARGE SCALE GENOMIC DNA]</scope>
    <source>
        <strain evidence="9 10">MIT 04-9362</strain>
    </source>
</reference>
<proteinExistence type="inferred from homology"/>
<comment type="subunit">
    <text evidence="8">Homodimer.</text>
</comment>
<dbReference type="PANTHER" id="PTHR21299:SF1">
    <property type="entry name" value="PANTOATE--BETA-ALANINE LIGASE"/>
    <property type="match status" value="1"/>
</dbReference>
<feature type="binding site" evidence="8">
    <location>
        <position position="153"/>
    </location>
    <ligand>
        <name>(R)-pantoate</name>
        <dbReference type="ChEBI" id="CHEBI:15980"/>
    </ligand>
</feature>
<keyword evidence="3 8" id="KW-0436">Ligase</keyword>
<evidence type="ECO:0000256" key="5">
    <source>
        <dbReference type="ARBA" id="ARBA00022741"/>
    </source>
</evidence>
<comment type="miscellaneous">
    <text evidence="8">The reaction proceeds by a bi uni uni bi ping pong mechanism.</text>
</comment>
<name>A0A3D8JAN5_9HELI</name>
<organism evidence="9 10">
    <name type="scientific">Helicobacter anseris</name>
    <dbReference type="NCBI Taxonomy" id="375926"/>
    <lineage>
        <taxon>Bacteria</taxon>
        <taxon>Pseudomonadati</taxon>
        <taxon>Campylobacterota</taxon>
        <taxon>Epsilonproteobacteria</taxon>
        <taxon>Campylobacterales</taxon>
        <taxon>Helicobacteraceae</taxon>
        <taxon>Helicobacter</taxon>
    </lineage>
</organism>
<comment type="pathway">
    <text evidence="1 8">Cofactor biosynthesis; (R)-pantothenate biosynthesis; (R)-pantothenate from (R)-pantoate and beta-alanine: step 1/1.</text>
</comment>
<dbReference type="InterPro" id="IPR003721">
    <property type="entry name" value="Pantoate_ligase"/>
</dbReference>
<feature type="binding site" evidence="8">
    <location>
        <begin position="147"/>
        <end position="150"/>
    </location>
    <ligand>
        <name>ATP</name>
        <dbReference type="ChEBI" id="CHEBI:30616"/>
    </ligand>
</feature>
<feature type="binding site" evidence="8">
    <location>
        <position position="176"/>
    </location>
    <ligand>
        <name>ATP</name>
        <dbReference type="ChEBI" id="CHEBI:30616"/>
    </ligand>
</feature>
<dbReference type="SUPFAM" id="SSF52374">
    <property type="entry name" value="Nucleotidylyl transferase"/>
    <property type="match status" value="1"/>
</dbReference>
<feature type="binding site" evidence="8">
    <location>
        <begin position="29"/>
        <end position="36"/>
    </location>
    <ligand>
        <name>ATP</name>
        <dbReference type="ChEBI" id="CHEBI:30616"/>
    </ligand>
</feature>
<keyword evidence="5 8" id="KW-0547">Nucleotide-binding</keyword>
<comment type="function">
    <text evidence="8">Catalyzes the condensation of pantoate with beta-alanine in an ATP-dependent reaction via a pantoyl-adenylate intermediate.</text>
</comment>
<dbReference type="CDD" id="cd00560">
    <property type="entry name" value="PanC"/>
    <property type="match status" value="1"/>
</dbReference>
<gene>
    <name evidence="8" type="primary">panC</name>
    <name evidence="9" type="ORF">CQA57_00410</name>
</gene>
<protein>
    <recommendedName>
        <fullName evidence="8">Pantothenate synthetase</fullName>
        <shortName evidence="8">PS</shortName>
        <ecNumber evidence="8">6.3.2.1</ecNumber>
    </recommendedName>
    <alternativeName>
        <fullName evidence="8">Pantoate--beta-alanine ligase</fullName>
    </alternativeName>
    <alternativeName>
        <fullName evidence="8">Pantoate-activating enzyme</fullName>
    </alternativeName>
</protein>
<dbReference type="EMBL" id="NXLX01000001">
    <property type="protein sequence ID" value="RDU74549.1"/>
    <property type="molecule type" value="Genomic_DNA"/>
</dbReference>
<feature type="binding site" evidence="8">
    <location>
        <position position="60"/>
    </location>
    <ligand>
        <name>beta-alanine</name>
        <dbReference type="ChEBI" id="CHEBI:57966"/>
    </ligand>
</feature>
<comment type="subcellular location">
    <subcellularLocation>
        <location evidence="8">Cytoplasm</location>
    </subcellularLocation>
</comment>
<dbReference type="OrthoDB" id="9773087at2"/>
<comment type="catalytic activity">
    <reaction evidence="7 8">
        <text>(R)-pantoate + beta-alanine + ATP = (R)-pantothenate + AMP + diphosphate + H(+)</text>
        <dbReference type="Rhea" id="RHEA:10912"/>
        <dbReference type="ChEBI" id="CHEBI:15378"/>
        <dbReference type="ChEBI" id="CHEBI:15980"/>
        <dbReference type="ChEBI" id="CHEBI:29032"/>
        <dbReference type="ChEBI" id="CHEBI:30616"/>
        <dbReference type="ChEBI" id="CHEBI:33019"/>
        <dbReference type="ChEBI" id="CHEBI:57966"/>
        <dbReference type="ChEBI" id="CHEBI:456215"/>
        <dbReference type="EC" id="6.3.2.1"/>
    </reaction>
</comment>
<feature type="binding site" evidence="8">
    <location>
        <begin position="184"/>
        <end position="187"/>
    </location>
    <ligand>
        <name>ATP</name>
        <dbReference type="ChEBI" id="CHEBI:30616"/>
    </ligand>
</feature>
<dbReference type="EC" id="6.3.2.1" evidence="8"/>
<dbReference type="AlphaFoldDB" id="A0A3D8JAN5"/>
<feature type="binding site" evidence="8">
    <location>
        <position position="60"/>
    </location>
    <ligand>
        <name>(R)-pantoate</name>
        <dbReference type="ChEBI" id="CHEBI:15980"/>
    </ligand>
</feature>
<evidence type="ECO:0000256" key="2">
    <source>
        <dbReference type="ARBA" id="ARBA00009256"/>
    </source>
</evidence>